<evidence type="ECO:0000313" key="3">
    <source>
        <dbReference type="EMBL" id="CAI8031873.1"/>
    </source>
</evidence>
<sequence length="231" mass="25491">HGFLACFLCVPLLYSLFLFTLHLLCLFPQVQDPPTKPFRFPSDPYPEGFRASPDFRLDMFSTYHGGGGLESHPRSSSPPPWFVREGDMVPHTLHQVSEQDRGEGVFIPEEDVADDDEQDPPSPGAVSNRSIPSTPSEFTFNSRSPAESLRWIHTPLPPSLLSLSFVPLIFPPLSSTSSSLPLVLPCPLLSTLSLSLSLSLLPYLFLSSLSYFPCLSSLLSMMLDTCFICIG</sequence>
<keyword evidence="2" id="KW-0732">Signal</keyword>
<dbReference type="Proteomes" id="UP001174909">
    <property type="component" value="Unassembled WGS sequence"/>
</dbReference>
<feature type="non-terminal residue" evidence="3">
    <location>
        <position position="1"/>
    </location>
</feature>
<dbReference type="EMBL" id="CASHTH010002573">
    <property type="protein sequence ID" value="CAI8031873.1"/>
    <property type="molecule type" value="Genomic_DNA"/>
</dbReference>
<reference evidence="3" key="1">
    <citation type="submission" date="2023-03" db="EMBL/GenBank/DDBJ databases">
        <authorList>
            <person name="Steffen K."/>
            <person name="Cardenas P."/>
        </authorList>
    </citation>
    <scope>NUCLEOTIDE SEQUENCE</scope>
</reference>
<evidence type="ECO:0000256" key="1">
    <source>
        <dbReference type="SAM" id="MobiDB-lite"/>
    </source>
</evidence>
<comment type="caution">
    <text evidence="3">The sequence shown here is derived from an EMBL/GenBank/DDBJ whole genome shotgun (WGS) entry which is preliminary data.</text>
</comment>
<evidence type="ECO:0000313" key="4">
    <source>
        <dbReference type="Proteomes" id="UP001174909"/>
    </source>
</evidence>
<organism evidence="3 4">
    <name type="scientific">Geodia barretti</name>
    <name type="common">Barrett's horny sponge</name>
    <dbReference type="NCBI Taxonomy" id="519541"/>
    <lineage>
        <taxon>Eukaryota</taxon>
        <taxon>Metazoa</taxon>
        <taxon>Porifera</taxon>
        <taxon>Demospongiae</taxon>
        <taxon>Heteroscleromorpha</taxon>
        <taxon>Tetractinellida</taxon>
        <taxon>Astrophorina</taxon>
        <taxon>Geodiidae</taxon>
        <taxon>Geodia</taxon>
    </lineage>
</organism>
<name>A0AA35SL39_GEOBA</name>
<feature type="chain" id="PRO_5041230441" evidence="2">
    <location>
        <begin position="33"/>
        <end position="231"/>
    </location>
</feature>
<dbReference type="AlphaFoldDB" id="A0AA35SL39"/>
<keyword evidence="4" id="KW-1185">Reference proteome</keyword>
<feature type="signal peptide" evidence="2">
    <location>
        <begin position="1"/>
        <end position="32"/>
    </location>
</feature>
<gene>
    <name evidence="3" type="ORF">GBAR_LOCUS18053</name>
</gene>
<evidence type="ECO:0000256" key="2">
    <source>
        <dbReference type="SAM" id="SignalP"/>
    </source>
</evidence>
<proteinExistence type="predicted"/>
<protein>
    <submittedName>
        <fullName evidence="3">Uncharacterized protein</fullName>
    </submittedName>
</protein>
<feature type="compositionally biased region" description="Polar residues" evidence="1">
    <location>
        <begin position="125"/>
        <end position="141"/>
    </location>
</feature>
<accession>A0AA35SL39</accession>
<feature type="region of interest" description="Disordered" evidence="1">
    <location>
        <begin position="112"/>
        <end position="141"/>
    </location>
</feature>